<evidence type="ECO:0000256" key="2">
    <source>
        <dbReference type="SAM" id="Phobius"/>
    </source>
</evidence>
<evidence type="ECO:0000256" key="1">
    <source>
        <dbReference type="SAM" id="MobiDB-lite"/>
    </source>
</evidence>
<feature type="compositionally biased region" description="Polar residues" evidence="1">
    <location>
        <begin position="16"/>
        <end position="26"/>
    </location>
</feature>
<protein>
    <submittedName>
        <fullName evidence="3">Unannotated protein</fullName>
    </submittedName>
</protein>
<organism evidence="3">
    <name type="scientific">freshwater metagenome</name>
    <dbReference type="NCBI Taxonomy" id="449393"/>
    <lineage>
        <taxon>unclassified sequences</taxon>
        <taxon>metagenomes</taxon>
        <taxon>ecological metagenomes</taxon>
    </lineage>
</organism>
<name>A0A6J6SR94_9ZZZZ</name>
<accession>A0A6J6SR94</accession>
<feature type="compositionally biased region" description="Low complexity" evidence="1">
    <location>
        <begin position="38"/>
        <end position="48"/>
    </location>
</feature>
<gene>
    <name evidence="3" type="ORF">UFOPK2761_01003</name>
</gene>
<dbReference type="AlphaFoldDB" id="A0A6J6SR94"/>
<feature type="compositionally biased region" description="Gly residues" evidence="1">
    <location>
        <begin position="123"/>
        <end position="135"/>
    </location>
</feature>
<keyword evidence="2" id="KW-1133">Transmembrane helix</keyword>
<reference evidence="3" key="1">
    <citation type="submission" date="2020-05" db="EMBL/GenBank/DDBJ databases">
        <authorList>
            <person name="Chiriac C."/>
            <person name="Salcher M."/>
            <person name="Ghai R."/>
            <person name="Kavagutti S V."/>
        </authorList>
    </citation>
    <scope>NUCLEOTIDE SEQUENCE</scope>
</reference>
<keyword evidence="2" id="KW-0472">Membrane</keyword>
<feature type="transmembrane region" description="Helical" evidence="2">
    <location>
        <begin position="60"/>
        <end position="83"/>
    </location>
</feature>
<evidence type="ECO:0000313" key="3">
    <source>
        <dbReference type="EMBL" id="CAB4737283.1"/>
    </source>
</evidence>
<feature type="compositionally biased region" description="Acidic residues" evidence="1">
    <location>
        <begin position="140"/>
        <end position="162"/>
    </location>
</feature>
<feature type="compositionally biased region" description="Gly residues" evidence="1">
    <location>
        <begin position="77"/>
        <end position="87"/>
    </location>
</feature>
<proteinExistence type="predicted"/>
<feature type="region of interest" description="Disordered" evidence="1">
    <location>
        <begin position="77"/>
        <end position="172"/>
    </location>
</feature>
<dbReference type="EMBL" id="CAEZYQ010000006">
    <property type="protein sequence ID" value="CAB4737283.1"/>
    <property type="molecule type" value="Genomic_DNA"/>
</dbReference>
<keyword evidence="2" id="KW-0812">Transmembrane</keyword>
<sequence>MISGAHPTSPDPHASEPTTGTSNTAQPIRHEDAEAVSTPAAATPTAPRRWSRGVLRGRRALATGVTVAALAIGGAGFGVGYAVGGDGAPATQQVPDFDRGSDGFGGPPDGMRDFPGGPMDGQTDGGTGPGSGGTGQAPDFDGDGQPDPTDPDEGTTQDDDSSDAAQDSTQQG</sequence>
<feature type="region of interest" description="Disordered" evidence="1">
    <location>
        <begin position="1"/>
        <end position="51"/>
    </location>
</feature>
<feature type="compositionally biased region" description="Low complexity" evidence="1">
    <location>
        <begin position="163"/>
        <end position="172"/>
    </location>
</feature>